<dbReference type="InterPro" id="IPR035669">
    <property type="entry name" value="SGNH_plant_lipase-like"/>
</dbReference>
<keyword evidence="4" id="KW-0325">Glycoprotein</keyword>
<dbReference type="PANTHER" id="PTHR22835:SF507">
    <property type="entry name" value="GDSL-LIKE LIPASE_ACYLHYDROLASE SUPERFAMILY PROTEIN"/>
    <property type="match status" value="1"/>
</dbReference>
<name>A0A803LJL6_CHEQI</name>
<reference evidence="6" key="1">
    <citation type="journal article" date="2017" name="Nature">
        <title>The genome of Chenopodium quinoa.</title>
        <authorList>
            <person name="Jarvis D.E."/>
            <person name="Ho Y.S."/>
            <person name="Lightfoot D.J."/>
            <person name="Schmoeckel S.M."/>
            <person name="Li B."/>
            <person name="Borm T.J.A."/>
            <person name="Ohyanagi H."/>
            <person name="Mineta K."/>
            <person name="Michell C.T."/>
            <person name="Saber N."/>
            <person name="Kharbatia N.M."/>
            <person name="Rupper R.R."/>
            <person name="Sharp A.R."/>
            <person name="Dally N."/>
            <person name="Boughton B.A."/>
            <person name="Woo Y.H."/>
            <person name="Gao G."/>
            <person name="Schijlen E.G.W.M."/>
            <person name="Guo X."/>
            <person name="Momin A.A."/>
            <person name="Negrao S."/>
            <person name="Al-Babili S."/>
            <person name="Gehring C."/>
            <person name="Roessner U."/>
            <person name="Jung C."/>
            <person name="Murphy K."/>
            <person name="Arold S.T."/>
            <person name="Gojobori T."/>
            <person name="van der Linden C.G."/>
            <person name="van Loo E.N."/>
            <person name="Jellen E.N."/>
            <person name="Maughan P.J."/>
            <person name="Tester M."/>
        </authorList>
    </citation>
    <scope>NUCLEOTIDE SEQUENCE [LARGE SCALE GENOMIC DNA]</scope>
    <source>
        <strain evidence="6">cv. PI 614886</strain>
    </source>
</reference>
<keyword evidence="3" id="KW-0378">Hydrolase</keyword>
<dbReference type="GeneID" id="110694397"/>
<evidence type="ECO:0000256" key="5">
    <source>
        <dbReference type="SAM" id="Phobius"/>
    </source>
</evidence>
<dbReference type="KEGG" id="cqi:110694397"/>
<dbReference type="Proteomes" id="UP000596660">
    <property type="component" value="Unplaced"/>
</dbReference>
<evidence type="ECO:0000256" key="2">
    <source>
        <dbReference type="ARBA" id="ARBA00022729"/>
    </source>
</evidence>
<keyword evidence="7" id="KW-1185">Reference proteome</keyword>
<keyword evidence="5" id="KW-0812">Transmembrane</keyword>
<sequence>MVSIMILTIYKKMDIKMSVIRCYMIMLIIVLTLSNVVNVAGSQERPLLINLGDANSDTGGVLAGAGLPIGLPHGITFFHRGTGRFGDGRLIIDFLCEHLNLGYLTPYLESLKPNFTSGVNFAVAGATLLPKYVPFTLSVQVRQFIHYKNRSLELISHGARDLINEKGFRRALYMIDVGQNDILLALYASNITFEPVAQKILSFLEEIRLAVDTIYQYGGRKFWIQNTGPLGCQPKELALHPHTDDDLDDIGCFRVINQAATAFNEGLRLLCEDLRSVYKDAVIVYVDVYSIKYSLSANPEEYGFKKPFTACCGRKLPNNYDRNATCGQPGSTICKNVSQSIIWDGVHYTEAANRIVATKILSGEYSTPQMKLEQFWDLH</sequence>
<accession>A0A803LJL6</accession>
<dbReference type="AlphaFoldDB" id="A0A803LJL6"/>
<feature type="transmembrane region" description="Helical" evidence="5">
    <location>
        <begin position="20"/>
        <end position="41"/>
    </location>
</feature>
<reference evidence="6" key="2">
    <citation type="submission" date="2021-03" db="UniProtKB">
        <authorList>
            <consortium name="EnsemblPlants"/>
        </authorList>
    </citation>
    <scope>IDENTIFICATION</scope>
</reference>
<keyword evidence="5" id="KW-1133">Transmembrane helix</keyword>
<evidence type="ECO:0000313" key="7">
    <source>
        <dbReference type="Proteomes" id="UP000596660"/>
    </source>
</evidence>
<keyword evidence="5" id="KW-0472">Membrane</keyword>
<evidence type="ECO:0000256" key="1">
    <source>
        <dbReference type="ARBA" id="ARBA00008668"/>
    </source>
</evidence>
<dbReference type="PANTHER" id="PTHR22835">
    <property type="entry name" value="ZINC FINGER FYVE DOMAIN CONTAINING PROTEIN"/>
    <property type="match status" value="1"/>
</dbReference>
<dbReference type="SUPFAM" id="SSF52266">
    <property type="entry name" value="SGNH hydrolase"/>
    <property type="match status" value="1"/>
</dbReference>
<dbReference type="Gramene" id="AUR62014163-RA">
    <property type="protein sequence ID" value="AUR62014163-RA:cds"/>
    <property type="gene ID" value="AUR62014163"/>
</dbReference>
<dbReference type="InterPro" id="IPR036514">
    <property type="entry name" value="SGNH_hydro_sf"/>
</dbReference>
<organism evidence="6 7">
    <name type="scientific">Chenopodium quinoa</name>
    <name type="common">Quinoa</name>
    <dbReference type="NCBI Taxonomy" id="63459"/>
    <lineage>
        <taxon>Eukaryota</taxon>
        <taxon>Viridiplantae</taxon>
        <taxon>Streptophyta</taxon>
        <taxon>Embryophyta</taxon>
        <taxon>Tracheophyta</taxon>
        <taxon>Spermatophyta</taxon>
        <taxon>Magnoliopsida</taxon>
        <taxon>eudicotyledons</taxon>
        <taxon>Gunneridae</taxon>
        <taxon>Pentapetalae</taxon>
        <taxon>Caryophyllales</taxon>
        <taxon>Chenopodiaceae</taxon>
        <taxon>Chenopodioideae</taxon>
        <taxon>Atripliceae</taxon>
        <taxon>Chenopodium</taxon>
    </lineage>
</organism>
<dbReference type="OrthoDB" id="655468at2759"/>
<dbReference type="EnsemblPlants" id="AUR62014163-RA">
    <property type="protein sequence ID" value="AUR62014163-RA:cds"/>
    <property type="gene ID" value="AUR62014163"/>
</dbReference>
<gene>
    <name evidence="6" type="primary">LOC110694397</name>
</gene>
<comment type="similarity">
    <text evidence="1">Belongs to the 'GDSL' lipolytic enzyme family.</text>
</comment>
<evidence type="ECO:0000313" key="6">
    <source>
        <dbReference type="EnsemblPlants" id="AUR62014163-RA:cds"/>
    </source>
</evidence>
<evidence type="ECO:0000256" key="3">
    <source>
        <dbReference type="ARBA" id="ARBA00022801"/>
    </source>
</evidence>
<dbReference type="Gene3D" id="3.40.50.1110">
    <property type="entry name" value="SGNH hydrolase"/>
    <property type="match status" value="1"/>
</dbReference>
<dbReference type="GO" id="GO:0016788">
    <property type="term" value="F:hydrolase activity, acting on ester bonds"/>
    <property type="evidence" value="ECO:0007669"/>
    <property type="project" value="InterPro"/>
</dbReference>
<dbReference type="OMA" id="IMILTIY"/>
<proteinExistence type="inferred from homology"/>
<keyword evidence="2" id="KW-0732">Signal</keyword>
<dbReference type="RefSeq" id="XP_021727259.1">
    <property type="nucleotide sequence ID" value="XM_021871567.1"/>
</dbReference>
<dbReference type="CDD" id="cd01837">
    <property type="entry name" value="SGNH_plant_lipase_like"/>
    <property type="match status" value="1"/>
</dbReference>
<protein>
    <submittedName>
        <fullName evidence="6">Uncharacterized protein</fullName>
    </submittedName>
</protein>
<dbReference type="Pfam" id="PF00657">
    <property type="entry name" value="Lipase_GDSL"/>
    <property type="match status" value="1"/>
</dbReference>
<dbReference type="InterPro" id="IPR001087">
    <property type="entry name" value="GDSL"/>
</dbReference>
<evidence type="ECO:0000256" key="4">
    <source>
        <dbReference type="ARBA" id="ARBA00023180"/>
    </source>
</evidence>